<keyword evidence="3" id="KW-1185">Reference proteome</keyword>
<feature type="transmembrane region" description="Helical" evidence="1">
    <location>
        <begin position="12"/>
        <end position="33"/>
    </location>
</feature>
<evidence type="ECO:0000313" key="2">
    <source>
        <dbReference type="EMBL" id="QYA57463.1"/>
    </source>
</evidence>
<keyword evidence="1" id="KW-0472">Membrane</keyword>
<keyword evidence="1" id="KW-1133">Transmembrane helix</keyword>
<reference evidence="2" key="1">
    <citation type="submission" date="2021-03" db="EMBL/GenBank/DDBJ databases">
        <authorList>
            <person name="Thompson D.W."/>
            <person name="Brown H.M.F."/>
            <person name="Thompson S.D."/>
            <person name="Grose J.H."/>
        </authorList>
    </citation>
    <scope>NUCLEOTIDE SEQUENCE</scope>
</reference>
<evidence type="ECO:0000256" key="1">
    <source>
        <dbReference type="SAM" id="Phobius"/>
    </source>
</evidence>
<name>A0AAE7W9N2_9CAUD</name>
<gene>
    <name evidence="2" type="ORF">SARAHDANIELLE_35</name>
</gene>
<keyword evidence="1" id="KW-0812">Transmembrane</keyword>
<evidence type="ECO:0000313" key="3">
    <source>
        <dbReference type="Proteomes" id="UP000827626"/>
    </source>
</evidence>
<accession>A0AAE7W9N2</accession>
<dbReference type="EMBL" id="MW749010">
    <property type="protein sequence ID" value="QYA57463.1"/>
    <property type="molecule type" value="Genomic_DNA"/>
</dbReference>
<proteinExistence type="predicted"/>
<sequence length="92" mass="11133">MRRFIYWFKEDLLLRVVFTLVCLGMIAIVYVIIDDTFKVARYVEENHCRTTGRTNSVMFLMPVFTGDTTVMVPQFTVEREWYCSKTDERFWR</sequence>
<dbReference type="Proteomes" id="UP000827626">
    <property type="component" value="Segment"/>
</dbReference>
<protein>
    <submittedName>
        <fullName evidence="2">Uncharacterized protein</fullName>
    </submittedName>
</protein>
<organism evidence="2 3">
    <name type="scientific">Hafnia phage vB_HpaM_SarahDanielle</name>
    <dbReference type="NCBI Taxonomy" id="2836113"/>
    <lineage>
        <taxon>Viruses</taxon>
        <taxon>Duplodnaviria</taxon>
        <taxon>Heunggongvirae</taxon>
        <taxon>Uroviricota</taxon>
        <taxon>Caudoviricetes</taxon>
        <taxon>Andersonviridae</taxon>
        <taxon>Andersonviridae incertae sedis</taxon>
        <taxon>Daniellevirus</taxon>
        <taxon>Daniellevirus danielle</taxon>
    </lineage>
</organism>